<dbReference type="PANTHER" id="PTHR12905:SF0">
    <property type="entry name" value="CALCINEURIN-LIKE PHOSPHOESTERASE DOMAIN-CONTAINING PROTEIN"/>
    <property type="match status" value="1"/>
</dbReference>
<dbReference type="InterPro" id="IPR029052">
    <property type="entry name" value="Metallo-depent_PP-like"/>
</dbReference>
<dbReference type="PANTHER" id="PTHR12905">
    <property type="entry name" value="METALLOPHOSPHOESTERASE"/>
    <property type="match status" value="1"/>
</dbReference>
<dbReference type="EMBL" id="LT906449">
    <property type="protein sequence ID" value="SNV05544.1"/>
    <property type="molecule type" value="Genomic_DNA"/>
</dbReference>
<dbReference type="InterPro" id="IPR051693">
    <property type="entry name" value="UPF0046_metallophosphoest"/>
</dbReference>
<name>A0AAX2GVZ0_9FLAO</name>
<sequence length="94" mass="10810">MHEDPTHYYREIPSDTDVLITHEPPYEVLDEAGGFHYGSRILHTLLLKVTPRLHLFGHIHKAYGLHKAPEITFSNAALLNEQYNLHGEGFVHEI</sequence>
<gene>
    <name evidence="2" type="ORF">SAMEA44541418_00590</name>
</gene>
<dbReference type="RefSeq" id="WP_197697156.1">
    <property type="nucleotide sequence ID" value="NZ_CP014227.1"/>
</dbReference>
<dbReference type="SUPFAM" id="SSF56300">
    <property type="entry name" value="Metallo-dependent phosphatases"/>
    <property type="match status" value="1"/>
</dbReference>
<dbReference type="InterPro" id="IPR004843">
    <property type="entry name" value="Calcineurin-like_PHP"/>
</dbReference>
<proteinExistence type="predicted"/>
<evidence type="ECO:0000313" key="3">
    <source>
        <dbReference type="Proteomes" id="UP000215539"/>
    </source>
</evidence>
<accession>A0AAX2GVZ0</accession>
<feature type="domain" description="Calcineurin-like phosphoesterase" evidence="1">
    <location>
        <begin position="12"/>
        <end position="61"/>
    </location>
</feature>
<dbReference type="GO" id="GO:0016787">
    <property type="term" value="F:hydrolase activity"/>
    <property type="evidence" value="ECO:0007669"/>
    <property type="project" value="InterPro"/>
</dbReference>
<dbReference type="AlphaFoldDB" id="A0AAX2GVZ0"/>
<dbReference type="Gene3D" id="3.60.21.10">
    <property type="match status" value="1"/>
</dbReference>
<dbReference type="Proteomes" id="UP000215539">
    <property type="component" value="Chromosome 1"/>
</dbReference>
<evidence type="ECO:0000313" key="2">
    <source>
        <dbReference type="EMBL" id="SNV05544.1"/>
    </source>
</evidence>
<organism evidence="2 3">
    <name type="scientific">Capnocytophaga haemolytica</name>
    <dbReference type="NCBI Taxonomy" id="45243"/>
    <lineage>
        <taxon>Bacteria</taxon>
        <taxon>Pseudomonadati</taxon>
        <taxon>Bacteroidota</taxon>
        <taxon>Flavobacteriia</taxon>
        <taxon>Flavobacteriales</taxon>
        <taxon>Flavobacteriaceae</taxon>
        <taxon>Capnocytophaga</taxon>
    </lineage>
</organism>
<protein>
    <recommendedName>
        <fullName evidence="1">Calcineurin-like phosphoesterase domain-containing protein</fullName>
    </recommendedName>
</protein>
<reference evidence="2 3" key="1">
    <citation type="submission" date="2017-06" db="EMBL/GenBank/DDBJ databases">
        <authorList>
            <consortium name="Pathogen Informatics"/>
        </authorList>
    </citation>
    <scope>NUCLEOTIDE SEQUENCE [LARGE SCALE GENOMIC DNA]</scope>
    <source>
        <strain evidence="2 3">NCTC12947</strain>
    </source>
</reference>
<evidence type="ECO:0000259" key="1">
    <source>
        <dbReference type="Pfam" id="PF00149"/>
    </source>
</evidence>
<dbReference type="Pfam" id="PF00149">
    <property type="entry name" value="Metallophos"/>
    <property type="match status" value="1"/>
</dbReference>